<gene>
    <name evidence="1" type="ORF">ENO36_01195</name>
</gene>
<comment type="caution">
    <text evidence="1">The sequence shown here is derived from an EMBL/GenBank/DDBJ whole genome shotgun (WGS) entry which is preliminary data.</text>
</comment>
<dbReference type="Proteomes" id="UP000885664">
    <property type="component" value="Unassembled WGS sequence"/>
</dbReference>
<dbReference type="AlphaFoldDB" id="A0A7C2YYX1"/>
<sequence length="91" mass="10393">MGSKRVEDLPHEIIFSSLEEAEKKVKQLSVTFQECRLKTDRDEVKLKLRTKRTLYTLVFKKENTGAGSPEELKKMATDFATKIGCSSVKEL</sequence>
<accession>A0A7C2YYX1</accession>
<name>A0A7C2YYX1_9CREN</name>
<protein>
    <submittedName>
        <fullName evidence="1">Uncharacterized protein</fullName>
    </submittedName>
</protein>
<dbReference type="EMBL" id="DSFE01000034">
    <property type="protein sequence ID" value="HEU97460.1"/>
    <property type="molecule type" value="Genomic_DNA"/>
</dbReference>
<organism evidence="1">
    <name type="scientific">Fervidicoccus fontis</name>
    <dbReference type="NCBI Taxonomy" id="683846"/>
    <lineage>
        <taxon>Archaea</taxon>
        <taxon>Thermoproteota</taxon>
        <taxon>Thermoprotei</taxon>
        <taxon>Fervidicoccales</taxon>
        <taxon>Fervidicoccaceae</taxon>
        <taxon>Fervidicoccus</taxon>
    </lineage>
</organism>
<reference evidence="1" key="1">
    <citation type="journal article" date="2020" name="mSystems">
        <title>Genome- and Community-Level Interaction Insights into Carbon Utilization and Element Cycling Functions of Hydrothermarchaeota in Hydrothermal Sediment.</title>
        <authorList>
            <person name="Zhou Z."/>
            <person name="Liu Y."/>
            <person name="Xu W."/>
            <person name="Pan J."/>
            <person name="Luo Z.H."/>
            <person name="Li M."/>
        </authorList>
    </citation>
    <scope>NUCLEOTIDE SEQUENCE [LARGE SCALE GENOMIC DNA]</scope>
    <source>
        <strain evidence="1">SpSt-1259</strain>
    </source>
</reference>
<dbReference type="InterPro" id="IPR038464">
    <property type="entry name" value="Ribosomal_eL38_sf"/>
</dbReference>
<proteinExistence type="predicted"/>
<evidence type="ECO:0000313" key="1">
    <source>
        <dbReference type="EMBL" id="HEU97460.1"/>
    </source>
</evidence>
<dbReference type="Gene3D" id="3.30.720.90">
    <property type="match status" value="1"/>
</dbReference>